<evidence type="ECO:0000313" key="5">
    <source>
        <dbReference type="EMBL" id="KRZ72378.1"/>
    </source>
</evidence>
<dbReference type="Gene3D" id="2.30.29.30">
    <property type="entry name" value="Pleckstrin-homology domain (PH domain)/Phosphotyrosine-binding domain (PTB)"/>
    <property type="match status" value="1"/>
</dbReference>
<dbReference type="SMART" id="SM00462">
    <property type="entry name" value="PTB"/>
    <property type="match status" value="1"/>
</dbReference>
<feature type="domain" description="SH2" evidence="4">
    <location>
        <begin position="253"/>
        <end position="344"/>
    </location>
</feature>
<dbReference type="GO" id="GO:0007169">
    <property type="term" value="P:cell surface receptor protein tyrosine kinase signaling pathway"/>
    <property type="evidence" value="ECO:0007669"/>
    <property type="project" value="TreeGrafter"/>
</dbReference>
<dbReference type="GO" id="GO:0005886">
    <property type="term" value="C:plasma membrane"/>
    <property type="evidence" value="ECO:0007669"/>
    <property type="project" value="TreeGrafter"/>
</dbReference>
<keyword evidence="6" id="KW-1185">Reference proteome</keyword>
<organism evidence="5 6">
    <name type="scientific">Trichinella papuae</name>
    <dbReference type="NCBI Taxonomy" id="268474"/>
    <lineage>
        <taxon>Eukaryota</taxon>
        <taxon>Metazoa</taxon>
        <taxon>Ecdysozoa</taxon>
        <taxon>Nematoda</taxon>
        <taxon>Enoplea</taxon>
        <taxon>Dorylaimia</taxon>
        <taxon>Trichinellida</taxon>
        <taxon>Trichinellidae</taxon>
        <taxon>Trichinella</taxon>
    </lineage>
</organism>
<dbReference type="InterPro" id="IPR036860">
    <property type="entry name" value="SH2_dom_sf"/>
</dbReference>
<dbReference type="OrthoDB" id="9938362at2759"/>
<dbReference type="Gene3D" id="3.30.505.10">
    <property type="entry name" value="SH2 domain"/>
    <property type="match status" value="1"/>
</dbReference>
<protein>
    <submittedName>
        <fullName evidence="5">SHC-transforming protein 4</fullName>
    </submittedName>
</protein>
<dbReference type="PRINTS" id="PR00629">
    <property type="entry name" value="SHCPIDOMAIN"/>
</dbReference>
<dbReference type="Proteomes" id="UP000054843">
    <property type="component" value="Unassembled WGS sequence"/>
</dbReference>
<gene>
    <name evidence="5" type="primary">Shc4</name>
    <name evidence="5" type="ORF">T10_9021</name>
</gene>
<name>A0A0V1ML55_9BILA</name>
<dbReference type="SUPFAM" id="SSF50729">
    <property type="entry name" value="PH domain-like"/>
    <property type="match status" value="1"/>
</dbReference>
<dbReference type="PANTHER" id="PTHR10337:SF11">
    <property type="entry name" value="DSHC PROTEIN"/>
    <property type="match status" value="1"/>
</dbReference>
<dbReference type="InterPro" id="IPR051235">
    <property type="entry name" value="CEP152/SHC-Transforming"/>
</dbReference>
<dbReference type="AlphaFoldDB" id="A0A0V1ML55"/>
<evidence type="ECO:0000259" key="4">
    <source>
        <dbReference type="PROSITE" id="PS50001"/>
    </source>
</evidence>
<feature type="non-terminal residue" evidence="5">
    <location>
        <position position="1"/>
    </location>
</feature>
<evidence type="ECO:0000256" key="2">
    <source>
        <dbReference type="PROSITE-ProRule" id="PRU00191"/>
    </source>
</evidence>
<keyword evidence="1 2" id="KW-0727">SH2 domain</keyword>
<comment type="caution">
    <text evidence="5">The sequence shown here is derived from an EMBL/GenBank/DDBJ whole genome shotgun (WGS) entry which is preliminary data.</text>
</comment>
<dbReference type="GO" id="GO:0035556">
    <property type="term" value="P:intracellular signal transduction"/>
    <property type="evidence" value="ECO:0007669"/>
    <property type="project" value="InterPro"/>
</dbReference>
<dbReference type="InterPro" id="IPR011993">
    <property type="entry name" value="PH-like_dom_sf"/>
</dbReference>
<dbReference type="Pfam" id="PF00640">
    <property type="entry name" value="PID"/>
    <property type="match status" value="1"/>
</dbReference>
<dbReference type="InterPro" id="IPR006020">
    <property type="entry name" value="PTB/PI_dom"/>
</dbReference>
<evidence type="ECO:0000259" key="3">
    <source>
        <dbReference type="PROSITE" id="PS01179"/>
    </source>
</evidence>
<dbReference type="SUPFAM" id="SSF55550">
    <property type="entry name" value="SH2 domain"/>
    <property type="match status" value="1"/>
</dbReference>
<dbReference type="PRINTS" id="PR00401">
    <property type="entry name" value="SH2DOMAIN"/>
</dbReference>
<dbReference type="PROSITE" id="PS01179">
    <property type="entry name" value="PID"/>
    <property type="match status" value="1"/>
</dbReference>
<proteinExistence type="predicted"/>
<dbReference type="SMART" id="SM00252">
    <property type="entry name" value="SH2"/>
    <property type="match status" value="1"/>
</dbReference>
<dbReference type="PANTHER" id="PTHR10337">
    <property type="entry name" value="SHC TRANSFORMING PROTEIN"/>
    <property type="match status" value="1"/>
</dbReference>
<accession>A0A0V1ML55</accession>
<dbReference type="STRING" id="268474.A0A0V1ML55"/>
<dbReference type="Pfam" id="PF00017">
    <property type="entry name" value="SH2"/>
    <property type="match status" value="1"/>
</dbReference>
<feature type="domain" description="PID" evidence="3">
    <location>
        <begin position="57"/>
        <end position="210"/>
    </location>
</feature>
<dbReference type="InterPro" id="IPR000980">
    <property type="entry name" value="SH2"/>
</dbReference>
<evidence type="ECO:0000256" key="1">
    <source>
        <dbReference type="ARBA" id="ARBA00022999"/>
    </source>
</evidence>
<dbReference type="InterPro" id="IPR006019">
    <property type="entry name" value="PID_Shc-like"/>
</dbReference>
<dbReference type="EMBL" id="JYDO01000080">
    <property type="protein sequence ID" value="KRZ72378.1"/>
    <property type="molecule type" value="Genomic_DNA"/>
</dbReference>
<evidence type="ECO:0000313" key="6">
    <source>
        <dbReference type="Proteomes" id="UP000054843"/>
    </source>
</evidence>
<reference evidence="5 6" key="1">
    <citation type="submission" date="2015-01" db="EMBL/GenBank/DDBJ databases">
        <title>Evolution of Trichinella species and genotypes.</title>
        <authorList>
            <person name="Korhonen P.K."/>
            <person name="Edoardo P."/>
            <person name="Giuseppe L.R."/>
            <person name="Gasser R.B."/>
        </authorList>
    </citation>
    <scope>NUCLEOTIDE SEQUENCE [LARGE SCALE GENOMIC DNA]</scope>
    <source>
        <strain evidence="5">ISS1980</strain>
    </source>
</reference>
<dbReference type="PROSITE" id="PS50001">
    <property type="entry name" value="SH2"/>
    <property type="match status" value="1"/>
</dbReference>
<dbReference type="GO" id="GO:0030971">
    <property type="term" value="F:receptor tyrosine kinase binding"/>
    <property type="evidence" value="ECO:0007669"/>
    <property type="project" value="TreeGrafter"/>
</dbReference>
<sequence>LNTVVFCKKNANSTETVKKLCDSTYVYASGVNNRVEQSKQEMNCNGPVQSANALRNGLSYDLRYIGRLAVSASMKQIEFNVRSALAKECIWRVCTVANQISSSRQRKVDKELLKYIAAQPNLDAGGQNVRLFISTQSLTVLSLDTDRVLFVHSMPDISFASCGDQATSEFIAYIAKTAEHGRQCYVFECALGAEKEVLATIGQAFALRFEHATQTSMCLNPERSGTTVNNVSSTVRSCADRSSVDHHLLCEPWYHGRITRDQSQLLVRQDGDFLVRQSCSDPSQYVLTGMQDGKHRHLLLIDDDGAVRTKDRQFESVPHLINYHRENKLPITSLESALVLRNVIPRTVAI</sequence>